<keyword evidence="1" id="KW-0233">DNA recombination</keyword>
<comment type="caution">
    <text evidence="2">The sequence shown here is derived from an EMBL/GenBank/DDBJ whole genome shotgun (WGS) entry which is preliminary data.</text>
</comment>
<dbReference type="Gene3D" id="1.10.443.10">
    <property type="entry name" value="Intergrase catalytic core"/>
    <property type="match status" value="1"/>
</dbReference>
<dbReference type="InterPro" id="IPR013762">
    <property type="entry name" value="Integrase-like_cat_sf"/>
</dbReference>
<dbReference type="AlphaFoldDB" id="A0A7X4W3I5"/>
<organism evidence="2 3">
    <name type="scientific">Halomonas alimentaria</name>
    <dbReference type="NCBI Taxonomy" id="147248"/>
    <lineage>
        <taxon>Bacteria</taxon>
        <taxon>Pseudomonadati</taxon>
        <taxon>Pseudomonadota</taxon>
        <taxon>Gammaproteobacteria</taxon>
        <taxon>Oceanospirillales</taxon>
        <taxon>Halomonadaceae</taxon>
        <taxon>Halomonas</taxon>
    </lineage>
</organism>
<reference evidence="2 3" key="1">
    <citation type="submission" date="2019-12" db="EMBL/GenBank/DDBJ databases">
        <title>Draft genome sequencing of Halomonas alimentaria DSM 15356.</title>
        <authorList>
            <person name="Pandiyan K."/>
            <person name="Kushwaha P."/>
            <person name="Gowdham M."/>
            <person name="Chakdar H."/>
            <person name="Singh A."/>
            <person name="Kumar M."/>
            <person name="Saxena A.K."/>
        </authorList>
    </citation>
    <scope>NUCLEOTIDE SEQUENCE [LARGE SCALE GENOMIC DNA]</scope>
    <source>
        <strain evidence="2 3">DSM 15356</strain>
    </source>
</reference>
<protein>
    <submittedName>
        <fullName evidence="2">Tyrosine-type recombinase/integrase</fullName>
    </submittedName>
</protein>
<dbReference type="GO" id="GO:0006310">
    <property type="term" value="P:DNA recombination"/>
    <property type="evidence" value="ECO:0007669"/>
    <property type="project" value="UniProtKB-KW"/>
</dbReference>
<proteinExistence type="predicted"/>
<dbReference type="OrthoDB" id="8368662at2"/>
<sequence length="523" mass="58896">MTTVILSSPSKKNIDAWLMSEMTAKSGGRFTPSDDYWRPDPTAQAANVASAKCAVIDKVRPWLIAALSYYAMEYSARTLKHLAYILSKCGNSSLDVLDESNVIAVRNILSKSEFAVLRSFLKRWREDYLLEVKPSEAVVDYLYAIKPRNNVGQCPVESMNPEKGPLTSLERRSIFDWANDAFAYGRITIEQFVYIRILITTGVRIRQIQQLVFGDIIEDERGYCLKMPRAKNKGFGYRNSFKNFDISKDLYDILVSYKEITLKALQREQLHVDWKKAIPHVALFRAKGMKFVITTIKDDPDLNLLEIEPQIKFHKHDGSMKALLRGLEDDQAFPVSERTGEKIHLGAHRFRYTIGTELSRMDIGRHTIAFVLDHKGVRSVSRYIKVSAAMGKRIDDKMKKELSLVVNAFQGRLVAGAADAVNGSLTNKTIRAESSAIATCGASGGCHLDAPVACYTCSKFQPWLDAPHEEVLNRLMLRQQRAIDVAGEESEVAISFDRPILAVMQVIHSINDLKQSAEGEHDE</sequence>
<evidence type="ECO:0000256" key="1">
    <source>
        <dbReference type="ARBA" id="ARBA00023172"/>
    </source>
</evidence>
<accession>A0A7X4W3I5</accession>
<name>A0A7X4W3I5_9GAMM</name>
<gene>
    <name evidence="2" type="ORF">GRB96_04730</name>
</gene>
<dbReference type="EMBL" id="WUTT01000001">
    <property type="protein sequence ID" value="NAW33727.1"/>
    <property type="molecule type" value="Genomic_DNA"/>
</dbReference>
<dbReference type="RefSeq" id="WP_161430970.1">
    <property type="nucleotide sequence ID" value="NZ_WUTT01000001.1"/>
</dbReference>
<dbReference type="InterPro" id="IPR011010">
    <property type="entry name" value="DNA_brk_join_enz"/>
</dbReference>
<dbReference type="SUPFAM" id="SSF56349">
    <property type="entry name" value="DNA breaking-rejoining enzymes"/>
    <property type="match status" value="1"/>
</dbReference>
<dbReference type="GO" id="GO:0015074">
    <property type="term" value="P:DNA integration"/>
    <property type="evidence" value="ECO:0007669"/>
    <property type="project" value="InterPro"/>
</dbReference>
<evidence type="ECO:0000313" key="2">
    <source>
        <dbReference type="EMBL" id="NAW33727.1"/>
    </source>
</evidence>
<evidence type="ECO:0000313" key="3">
    <source>
        <dbReference type="Proteomes" id="UP000487929"/>
    </source>
</evidence>
<dbReference type="Proteomes" id="UP000487929">
    <property type="component" value="Unassembled WGS sequence"/>
</dbReference>
<dbReference type="GO" id="GO:0003677">
    <property type="term" value="F:DNA binding"/>
    <property type="evidence" value="ECO:0007669"/>
    <property type="project" value="InterPro"/>
</dbReference>
<keyword evidence="3" id="KW-1185">Reference proteome</keyword>